<dbReference type="EMBL" id="HG793163">
    <property type="protein sequence ID" value="CRL28773.1"/>
    <property type="molecule type" value="Genomic_DNA"/>
</dbReference>
<protein>
    <submittedName>
        <fullName evidence="1">Protein kinase-like domain</fullName>
    </submittedName>
</protein>
<sequence>MYARRAYGILQPRSDLRPCNVKLVSSCLLLQIVDIARFRCWTSRQTRVFSTSVPPWSRETPVIQGISTVDCDEDSLYRYTSGRWLWNEKEQFSRRYVKFNLAELVRIATQATGSMSCVEVQKLPEGNFNKVFLLTMNDGKEVVAKLPNPNAGLQYFTTASEVATMDYVRNILNIPAPIVYAWSPSTDEIGAEYIIMEKSQGVELGKLWNDIPGPDKLHITQQLVGFEKALIIELAGEKNTVGVEFAVGPTTNRTFFDDGRNAVEVHRGPWGSIEDYILSRAHRELACLQTFTNFPRQQGLFYGPGQYQPTAQRKRETLWNYLKVAQYLSPEVKEISKPALWHPDLHGDNIFANPDRPTEILSIIDWQAVNLSPLFLQARHPALIEFEGLIPEGLQSISLPENFDELSAEEQLEAKKLRAAQSLYKLYDIQMIQDCPEIAAALRFRNSLPGQITGLSGSLFSDGEPIVQGMLIRLQEEWATYIGSSVPCPLSFAEEDKQRQKEDEKKRASGVVLMEEFLDQVGVYRGWDGWVNHSDYEYYKVRLEQCKHEFLHYQCVTNEERSQWEAVWPFMGK</sequence>
<dbReference type="AlphaFoldDB" id="A0A0G4PRI1"/>
<accession>A0A0G4PRI1</accession>
<keyword evidence="1" id="KW-0418">Kinase</keyword>
<keyword evidence="1" id="KW-0808">Transferase</keyword>
<dbReference type="SUPFAM" id="SSF56112">
    <property type="entry name" value="Protein kinase-like (PK-like)"/>
    <property type="match status" value="1"/>
</dbReference>
<dbReference type="InterPro" id="IPR011009">
    <property type="entry name" value="Kinase-like_dom_sf"/>
</dbReference>
<dbReference type="PANTHER" id="PTHR36091">
    <property type="entry name" value="ALTERED INHERITANCE OF MITOCHONDRIA PROTEIN 9, MITOCHONDRIAL"/>
    <property type="match status" value="1"/>
</dbReference>
<organism evidence="1 2">
    <name type="scientific">Penicillium camemberti (strain FM 013)</name>
    <dbReference type="NCBI Taxonomy" id="1429867"/>
    <lineage>
        <taxon>Eukaryota</taxon>
        <taxon>Fungi</taxon>
        <taxon>Dikarya</taxon>
        <taxon>Ascomycota</taxon>
        <taxon>Pezizomycotina</taxon>
        <taxon>Eurotiomycetes</taxon>
        <taxon>Eurotiomycetidae</taxon>
        <taxon>Eurotiales</taxon>
        <taxon>Aspergillaceae</taxon>
        <taxon>Penicillium</taxon>
    </lineage>
</organism>
<evidence type="ECO:0000313" key="1">
    <source>
        <dbReference type="EMBL" id="CRL28773.1"/>
    </source>
</evidence>
<gene>
    <name evidence="1" type="ORF">PCAMFM013_S030g000060</name>
</gene>
<dbReference type="GO" id="GO:0016301">
    <property type="term" value="F:kinase activity"/>
    <property type="evidence" value="ECO:0007669"/>
    <property type="project" value="UniProtKB-KW"/>
</dbReference>
<dbReference type="GO" id="GO:0005739">
    <property type="term" value="C:mitochondrion"/>
    <property type="evidence" value="ECO:0007669"/>
    <property type="project" value="TreeGrafter"/>
</dbReference>
<keyword evidence="2" id="KW-1185">Reference proteome</keyword>
<reference evidence="1 2" key="1">
    <citation type="journal article" date="2014" name="Nat. Commun.">
        <title>Multiple recent horizontal transfers of a large genomic region in cheese making fungi.</title>
        <authorList>
            <person name="Cheeseman K."/>
            <person name="Ropars J."/>
            <person name="Renault P."/>
            <person name="Dupont J."/>
            <person name="Gouzy J."/>
            <person name="Branca A."/>
            <person name="Abraham A.L."/>
            <person name="Ceppi M."/>
            <person name="Conseiller E."/>
            <person name="Debuchy R."/>
            <person name="Malagnac F."/>
            <person name="Goarin A."/>
            <person name="Silar P."/>
            <person name="Lacoste S."/>
            <person name="Sallet E."/>
            <person name="Bensimon A."/>
            <person name="Giraud T."/>
            <person name="Brygoo Y."/>
        </authorList>
    </citation>
    <scope>NUCLEOTIDE SEQUENCE [LARGE SCALE GENOMIC DNA]</scope>
    <source>
        <strain evidence="2">FM 013</strain>
    </source>
</reference>
<name>A0A0G4PRI1_PENC3</name>
<proteinExistence type="predicted"/>
<dbReference type="Proteomes" id="UP000053732">
    <property type="component" value="Unassembled WGS sequence"/>
</dbReference>
<dbReference type="PANTHER" id="PTHR36091:SF2">
    <property type="entry name" value="AMINOGLYCOSIDE PHOSPHOTRANSFERASE DOMAIN-CONTAINING PROTEIN"/>
    <property type="match status" value="1"/>
</dbReference>
<dbReference type="InterPro" id="IPR051035">
    <property type="entry name" value="Mito_inheritance_9"/>
</dbReference>
<dbReference type="Gene3D" id="3.30.200.20">
    <property type="entry name" value="Phosphorylase Kinase, domain 1"/>
    <property type="match status" value="1"/>
</dbReference>
<evidence type="ECO:0000313" key="2">
    <source>
        <dbReference type="Proteomes" id="UP000053732"/>
    </source>
</evidence>
<dbReference type="STRING" id="1429867.A0A0G4PRI1"/>